<reference evidence="2 3" key="1">
    <citation type="journal article" date="2011" name="PLoS Pathog.">
        <title>Endophytic Life Strategies Decoded by Genome and Transcriptome Analyses of the Mutualistic Root Symbiont Piriformospora indica.</title>
        <authorList>
            <person name="Zuccaro A."/>
            <person name="Lahrmann U."/>
            <person name="Guldener U."/>
            <person name="Langen G."/>
            <person name="Pfiffi S."/>
            <person name="Biedenkopf D."/>
            <person name="Wong P."/>
            <person name="Samans B."/>
            <person name="Grimm C."/>
            <person name="Basiewicz M."/>
            <person name="Murat C."/>
            <person name="Martin F."/>
            <person name="Kogel K.H."/>
        </authorList>
    </citation>
    <scope>NUCLEOTIDE SEQUENCE [LARGE SCALE GENOMIC DNA]</scope>
    <source>
        <strain evidence="2 3">DSM 11827</strain>
    </source>
</reference>
<dbReference type="OMA" id="NGMNSAY"/>
<evidence type="ECO:0000313" key="2">
    <source>
        <dbReference type="EMBL" id="CCA72455.1"/>
    </source>
</evidence>
<dbReference type="InterPro" id="IPR006994">
    <property type="entry name" value="TCF25/Rqc1"/>
</dbReference>
<feature type="compositionally biased region" description="Basic residues" evidence="1">
    <location>
        <begin position="65"/>
        <end position="82"/>
    </location>
</feature>
<dbReference type="Pfam" id="PF04910">
    <property type="entry name" value="Tcf25"/>
    <property type="match status" value="1"/>
</dbReference>
<dbReference type="PANTHER" id="PTHR22684:SF0">
    <property type="entry name" value="RIBOSOME QUALITY CONTROL COMPLEX SUBUNIT TCF25"/>
    <property type="match status" value="1"/>
</dbReference>
<organism evidence="2 3">
    <name type="scientific">Serendipita indica (strain DSM 11827)</name>
    <name type="common">Root endophyte fungus</name>
    <name type="synonym">Piriformospora indica</name>
    <dbReference type="NCBI Taxonomy" id="1109443"/>
    <lineage>
        <taxon>Eukaryota</taxon>
        <taxon>Fungi</taxon>
        <taxon>Dikarya</taxon>
        <taxon>Basidiomycota</taxon>
        <taxon>Agaricomycotina</taxon>
        <taxon>Agaricomycetes</taxon>
        <taxon>Sebacinales</taxon>
        <taxon>Serendipitaceae</taxon>
        <taxon>Serendipita</taxon>
    </lineage>
</organism>
<dbReference type="GO" id="GO:1990112">
    <property type="term" value="C:RQC complex"/>
    <property type="evidence" value="ECO:0007669"/>
    <property type="project" value="TreeGrafter"/>
</dbReference>
<dbReference type="HOGENOM" id="CLU_008321_2_0_1"/>
<keyword evidence="3" id="KW-1185">Reference proteome</keyword>
<protein>
    <recommendedName>
        <fullName evidence="4">DUF654-domain-containing protein</fullName>
    </recommendedName>
</protein>
<evidence type="ECO:0000313" key="3">
    <source>
        <dbReference type="Proteomes" id="UP000007148"/>
    </source>
</evidence>
<dbReference type="AlphaFoldDB" id="G4TMB4"/>
<dbReference type="Proteomes" id="UP000007148">
    <property type="component" value="Unassembled WGS sequence"/>
</dbReference>
<dbReference type="STRING" id="1109443.G4TMB4"/>
<comment type="caution">
    <text evidence="2">The sequence shown here is derived from an EMBL/GenBank/DDBJ whole genome shotgun (WGS) entry which is preliminary data.</text>
</comment>
<dbReference type="eggNOG" id="KOG2422">
    <property type="taxonomic scope" value="Eukaryota"/>
</dbReference>
<dbReference type="InParanoid" id="G4TMB4"/>
<feature type="compositionally biased region" description="Acidic residues" evidence="1">
    <location>
        <begin position="785"/>
        <end position="795"/>
    </location>
</feature>
<feature type="region of interest" description="Disordered" evidence="1">
    <location>
        <begin position="51"/>
        <end position="116"/>
    </location>
</feature>
<dbReference type="GO" id="GO:0072344">
    <property type="term" value="P:rescue of stalled ribosome"/>
    <property type="evidence" value="ECO:0007669"/>
    <property type="project" value="TreeGrafter"/>
</dbReference>
<feature type="region of interest" description="Disordered" evidence="1">
    <location>
        <begin position="735"/>
        <end position="795"/>
    </location>
</feature>
<dbReference type="FunCoup" id="G4TMB4">
    <property type="interactions" value="425"/>
</dbReference>
<evidence type="ECO:0008006" key="4">
    <source>
        <dbReference type="Google" id="ProtNLM"/>
    </source>
</evidence>
<proteinExistence type="predicted"/>
<sequence>MPPRLSKRQQREQDEIAALATTSLEHQALASKALEDADSSKVTQKSTAAFSLMKLARNPTMTMKHQQRPRKRRNKKKKKKAATHVDNSAPPTPKPATTTASKASKAKKGKGKQEDDLDRALAELSLKYSDITIPDPSSAKTATPAVLTALHKLRALLAVQTKFLDADAEMRRFFGSKVISAADSSSSGSGQPRGPVARSVICKPQSSWPPAAMRDGLSMRPLTNEETHSVQTDNWMQMPGDKWFTVEHSPGYRWDQAQFIQIVGMLDPNNLFNLMRESFWHVDTLLQIGEVYRAQDDYSVSSDFTSRALFAYERSFSGAFSLTSGASRLDFRHVENRSLFLALHRTILSLERRGTMRTGFEFARMLWMLDPWTDPHGALMHLDFLSVKAEQYDWFMETEEAWEEARNEKTFLRPLEQYPGWLWSKALILKGMGAKRGGGEKKATEALKRAILAFPEVLATLVSTVSVVIPPGTTMATVLTRWNSSNGMNSAYSLLSQVYAHRSVSLWKIPETLAWLNSTIQDIHKEIRPQTFSSEKGPRVEAFIDSVLRHAIVSDMKPLAPFVGSLIASLGPQEPYDIVPPKGPGVTLYNDAYFASASAETARKRREGLAARAGGGGGRRRGQGDRIEVDPIEFLQMLEAVLTFEAGERREEILGALQQGPGQNVVRQLERWVRDHVEFAEQYPNARAYLLQPAAQRPRGAVNPNPRPAQVNPLLPVAGGVAGVGGAMGGAAVMPGGFVDDEMHEEDDEQDEESDEDGDAAPILPIRIARGLVNMFWGGQGPPEDAQDSENSDVD</sequence>
<dbReference type="OrthoDB" id="205993at2759"/>
<gene>
    <name evidence="2" type="ORF">PIIN_06391</name>
</gene>
<dbReference type="EMBL" id="CAFZ01000165">
    <property type="protein sequence ID" value="CCA72455.1"/>
    <property type="molecule type" value="Genomic_DNA"/>
</dbReference>
<feature type="compositionally biased region" description="Acidic residues" evidence="1">
    <location>
        <begin position="739"/>
        <end position="759"/>
    </location>
</feature>
<name>G4TMB4_SERID</name>
<accession>G4TMB4</accession>
<dbReference type="GO" id="GO:1990116">
    <property type="term" value="P:ribosome-associated ubiquitin-dependent protein catabolic process"/>
    <property type="evidence" value="ECO:0007669"/>
    <property type="project" value="TreeGrafter"/>
</dbReference>
<dbReference type="PANTHER" id="PTHR22684">
    <property type="entry name" value="NULP1-RELATED"/>
    <property type="match status" value="1"/>
</dbReference>
<evidence type="ECO:0000256" key="1">
    <source>
        <dbReference type="SAM" id="MobiDB-lite"/>
    </source>
</evidence>